<organism evidence="1 2">
    <name type="scientific">Sphingomonas rhizophila</name>
    <dbReference type="NCBI Taxonomy" id="2071607"/>
    <lineage>
        <taxon>Bacteria</taxon>
        <taxon>Pseudomonadati</taxon>
        <taxon>Pseudomonadota</taxon>
        <taxon>Alphaproteobacteria</taxon>
        <taxon>Sphingomonadales</taxon>
        <taxon>Sphingomonadaceae</taxon>
        <taxon>Sphingomonas</taxon>
    </lineage>
</organism>
<sequence length="58" mass="6783">MSEGFVIDQGDYGAKSVSNWHDNPPERHWYGLKTSKENQRPIATYRCNRCGYLESYAR</sequence>
<protein>
    <submittedName>
        <fullName evidence="1">Uncharacterized protein</fullName>
    </submittedName>
</protein>
<evidence type="ECO:0000313" key="2">
    <source>
        <dbReference type="Proteomes" id="UP000515955"/>
    </source>
</evidence>
<dbReference type="KEGG" id="srhi:H9L12_07005"/>
<gene>
    <name evidence="1" type="ORF">H9L12_07005</name>
</gene>
<name>A0A7G9S8G1_9SPHN</name>
<dbReference type="Proteomes" id="UP000515955">
    <property type="component" value="Chromosome"/>
</dbReference>
<proteinExistence type="predicted"/>
<dbReference type="EMBL" id="CP060717">
    <property type="protein sequence ID" value="QNN64136.1"/>
    <property type="molecule type" value="Genomic_DNA"/>
</dbReference>
<reference evidence="1 2" key="1">
    <citation type="submission" date="2020-08" db="EMBL/GenBank/DDBJ databases">
        <title>Genome sequence of Sphingomonas rhizophila KACC 19189T.</title>
        <authorList>
            <person name="Hyun D.-W."/>
            <person name="Bae J.-W."/>
        </authorList>
    </citation>
    <scope>NUCLEOTIDE SEQUENCE [LARGE SCALE GENOMIC DNA]</scope>
    <source>
        <strain evidence="1 2">KACC 19189</strain>
    </source>
</reference>
<keyword evidence="2" id="KW-1185">Reference proteome</keyword>
<dbReference type="RefSeq" id="WP_187541136.1">
    <property type="nucleotide sequence ID" value="NZ_CP060717.1"/>
</dbReference>
<accession>A0A7G9S8G1</accession>
<evidence type="ECO:0000313" key="1">
    <source>
        <dbReference type="EMBL" id="QNN64136.1"/>
    </source>
</evidence>
<dbReference type="AlphaFoldDB" id="A0A7G9S8G1"/>